<reference evidence="1 2" key="1">
    <citation type="submission" date="2022-05" db="EMBL/GenBank/DDBJ databases">
        <title>Genome Sequencing of Bee-Associated Microbes.</title>
        <authorList>
            <person name="Dunlap C."/>
        </authorList>
    </citation>
    <scope>NUCLEOTIDE SEQUENCE [LARGE SCALE GENOMIC DNA]</scope>
    <source>
        <strain evidence="1 2">NRRL B-23120</strain>
    </source>
</reference>
<protein>
    <recommendedName>
        <fullName evidence="3">Aspartyl-phosphate phosphatase Spo0E family protein</fullName>
    </recommendedName>
</protein>
<dbReference type="EMBL" id="JAMDMJ010000053">
    <property type="protein sequence ID" value="MCY9599644.1"/>
    <property type="molecule type" value="Genomic_DNA"/>
</dbReference>
<keyword evidence="2" id="KW-1185">Reference proteome</keyword>
<name>A0ABT4FRE6_9BACL</name>
<dbReference type="RefSeq" id="WP_156972796.1">
    <property type="nucleotide sequence ID" value="NZ_CP026520.1"/>
</dbReference>
<proteinExistence type="predicted"/>
<accession>A0ABT4FRE6</accession>
<sequence length="49" mass="5904">MKIKELEKLIDDRHYRNDPVITGMLALIKSQSKEIEYLKKKTEQIIRVF</sequence>
<dbReference type="GeneID" id="95379017"/>
<comment type="caution">
    <text evidence="1">The sequence shown here is derived from an EMBL/GenBank/DDBJ whole genome shotgun (WGS) entry which is preliminary data.</text>
</comment>
<dbReference type="Proteomes" id="UP001527202">
    <property type="component" value="Unassembled WGS sequence"/>
</dbReference>
<gene>
    <name evidence="1" type="ORF">M5X16_28265</name>
</gene>
<evidence type="ECO:0000313" key="1">
    <source>
        <dbReference type="EMBL" id="MCY9599644.1"/>
    </source>
</evidence>
<evidence type="ECO:0000313" key="2">
    <source>
        <dbReference type="Proteomes" id="UP001527202"/>
    </source>
</evidence>
<organism evidence="1 2">
    <name type="scientific">Paenibacillus chitinolyticus</name>
    <dbReference type="NCBI Taxonomy" id="79263"/>
    <lineage>
        <taxon>Bacteria</taxon>
        <taxon>Bacillati</taxon>
        <taxon>Bacillota</taxon>
        <taxon>Bacilli</taxon>
        <taxon>Bacillales</taxon>
        <taxon>Paenibacillaceae</taxon>
        <taxon>Paenibacillus</taxon>
    </lineage>
</organism>
<evidence type="ECO:0008006" key="3">
    <source>
        <dbReference type="Google" id="ProtNLM"/>
    </source>
</evidence>